<protein>
    <submittedName>
        <fullName evidence="1">Uncharacterized protein</fullName>
    </submittedName>
</protein>
<comment type="caution">
    <text evidence="1">The sequence shown here is derived from an EMBL/GenBank/DDBJ whole genome shotgun (WGS) entry which is preliminary data.</text>
</comment>
<gene>
    <name evidence="1" type="ORF">E6W99_20850</name>
</gene>
<accession>A0A4S4BPP3</accession>
<keyword evidence="2" id="KW-1185">Reference proteome</keyword>
<dbReference type="EMBL" id="SSNT01000018">
    <property type="protein sequence ID" value="THF76845.1"/>
    <property type="molecule type" value="Genomic_DNA"/>
</dbReference>
<dbReference type="RefSeq" id="WP_136357429.1">
    <property type="nucleotide sequence ID" value="NZ_CP046266.1"/>
</dbReference>
<sequence length="118" mass="13654">MELEFSSDIIHLLFTTCLTIYCFGWVLLKLTQHLPVTGQISVSFKEFITKIRPEGQNLSCNGFQLQQHVTTVIKRKEAPASDETDHVFSLNLFLQQFEGGNTFHEKNKKPYAHHFKKI</sequence>
<organism evidence="1 2">
    <name type="scientific">Metabacillus sediminilitoris</name>
    <dbReference type="NCBI Taxonomy" id="2567941"/>
    <lineage>
        <taxon>Bacteria</taxon>
        <taxon>Bacillati</taxon>
        <taxon>Bacillota</taxon>
        <taxon>Bacilli</taxon>
        <taxon>Bacillales</taxon>
        <taxon>Bacillaceae</taxon>
        <taxon>Metabacillus</taxon>
    </lineage>
</organism>
<dbReference type="Proteomes" id="UP000310334">
    <property type="component" value="Unassembled WGS sequence"/>
</dbReference>
<name>A0A4S4BPP3_9BACI</name>
<dbReference type="AlphaFoldDB" id="A0A4S4BPP3"/>
<dbReference type="OrthoDB" id="10000111at2"/>
<proteinExistence type="predicted"/>
<evidence type="ECO:0000313" key="1">
    <source>
        <dbReference type="EMBL" id="THF76845.1"/>
    </source>
</evidence>
<evidence type="ECO:0000313" key="2">
    <source>
        <dbReference type="Proteomes" id="UP000310334"/>
    </source>
</evidence>
<reference evidence="1 2" key="1">
    <citation type="submission" date="2019-04" db="EMBL/GenBank/DDBJ databases">
        <title>Bacillus sediminilitoris sp. nov., isolated from a tidal flat sediment on the East China Sea.</title>
        <authorList>
            <person name="Wei Y."/>
            <person name="Mao H."/>
            <person name="Fang J."/>
        </authorList>
    </citation>
    <scope>NUCLEOTIDE SEQUENCE [LARGE SCALE GENOMIC DNA]</scope>
    <source>
        <strain evidence="1 2">DSL-17</strain>
    </source>
</reference>